<keyword evidence="3" id="KW-1185">Reference proteome</keyword>
<name>A0ABU7KH57_9ACTN</name>
<protein>
    <recommendedName>
        <fullName evidence="4">Secreted protein</fullName>
    </recommendedName>
</protein>
<evidence type="ECO:0000313" key="3">
    <source>
        <dbReference type="Proteomes" id="UP001356095"/>
    </source>
</evidence>
<sequence length="143" mass="15650">MPAFSEPEITLRVKSLLTPTLVGVMAASLFATPASATTSTPGSAETETGRVQVSASCYTRNTDLYCDNRPGTPLRVNRSYESPVRDYLDTSHSWFQCWGYGDWHAGGNNVWYWTQGDRYGAWGNIAAVDVYTSVDPPAGINQC</sequence>
<organism evidence="2 3">
    <name type="scientific">Nocardiopsis codii</name>
    <dbReference type="NCBI Taxonomy" id="3065942"/>
    <lineage>
        <taxon>Bacteria</taxon>
        <taxon>Bacillati</taxon>
        <taxon>Actinomycetota</taxon>
        <taxon>Actinomycetes</taxon>
        <taxon>Streptosporangiales</taxon>
        <taxon>Nocardiopsidaceae</taxon>
        <taxon>Nocardiopsis</taxon>
    </lineage>
</organism>
<dbReference type="RefSeq" id="WP_330095328.1">
    <property type="nucleotide sequence ID" value="NZ_JAUZMY010000054.1"/>
</dbReference>
<dbReference type="EMBL" id="JAUZMY010000054">
    <property type="protein sequence ID" value="MEE2041571.1"/>
    <property type="molecule type" value="Genomic_DNA"/>
</dbReference>
<accession>A0ABU7KH57</accession>
<evidence type="ECO:0000313" key="2">
    <source>
        <dbReference type="EMBL" id="MEE2041571.1"/>
    </source>
</evidence>
<feature type="chain" id="PRO_5047260033" description="Secreted protein" evidence="1">
    <location>
        <begin position="37"/>
        <end position="143"/>
    </location>
</feature>
<gene>
    <name evidence="2" type="ORF">Q8791_30550</name>
</gene>
<reference evidence="2 3" key="1">
    <citation type="submission" date="2023-08" db="EMBL/GenBank/DDBJ databases">
        <authorList>
            <person name="Girao M."/>
            <person name="Carvalho M.F."/>
        </authorList>
    </citation>
    <scope>NUCLEOTIDE SEQUENCE [LARGE SCALE GENOMIC DNA]</scope>
    <source>
        <strain evidence="2 3">CT-R113</strain>
    </source>
</reference>
<evidence type="ECO:0000256" key="1">
    <source>
        <dbReference type="SAM" id="SignalP"/>
    </source>
</evidence>
<dbReference type="Proteomes" id="UP001356095">
    <property type="component" value="Unassembled WGS sequence"/>
</dbReference>
<comment type="caution">
    <text evidence="2">The sequence shown here is derived from an EMBL/GenBank/DDBJ whole genome shotgun (WGS) entry which is preliminary data.</text>
</comment>
<evidence type="ECO:0008006" key="4">
    <source>
        <dbReference type="Google" id="ProtNLM"/>
    </source>
</evidence>
<feature type="signal peptide" evidence="1">
    <location>
        <begin position="1"/>
        <end position="36"/>
    </location>
</feature>
<keyword evidence="1" id="KW-0732">Signal</keyword>
<proteinExistence type="predicted"/>